<organism evidence="1">
    <name type="scientific">hydrothermal vent metagenome</name>
    <dbReference type="NCBI Taxonomy" id="652676"/>
    <lineage>
        <taxon>unclassified sequences</taxon>
        <taxon>metagenomes</taxon>
        <taxon>ecological metagenomes</taxon>
    </lineage>
</organism>
<protein>
    <submittedName>
        <fullName evidence="1">Uncharacterized protein</fullName>
    </submittedName>
</protein>
<dbReference type="Pfam" id="PF06097">
    <property type="entry name" value="DUF945"/>
    <property type="match status" value="1"/>
</dbReference>
<dbReference type="AlphaFoldDB" id="A0A3B0X7S8"/>
<evidence type="ECO:0000313" key="1">
    <source>
        <dbReference type="EMBL" id="VAW63801.1"/>
    </source>
</evidence>
<dbReference type="EMBL" id="UOFJ01000120">
    <property type="protein sequence ID" value="VAW63801.1"/>
    <property type="molecule type" value="Genomic_DNA"/>
</dbReference>
<accession>A0A3B0X7S8</accession>
<reference evidence="1" key="1">
    <citation type="submission" date="2018-06" db="EMBL/GenBank/DDBJ databases">
        <authorList>
            <person name="Zhirakovskaya E."/>
        </authorList>
    </citation>
    <scope>NUCLEOTIDE SEQUENCE</scope>
</reference>
<dbReference type="InterPro" id="IPR010352">
    <property type="entry name" value="DUF945"/>
</dbReference>
<gene>
    <name evidence="1" type="ORF">MNBD_GAMMA10-2947</name>
</gene>
<proteinExistence type="predicted"/>
<name>A0A3B0X7S8_9ZZZZ</name>
<sequence>MSTKRISVIEVLLWVFVLILILLSITPFAMGFKIKSDYSQLVIDLGEVMQVDLQIQNYEQGLFSSDATLSIKLPEEQGSLQFKEEIIHGPIYFGMLSQGRSPLVAAVIKGQINVSPQAQDMMKKLFSSQSPLVYQNIINFSGDVESQGYVPAINTSFESEDGLITIQSAGAIMNERYTAATGQLSGDVKIPGFKVKTPLFSINAQGVSLNLSGAIGQNQILIGNSDVSINLFNVDSGADQFSLRDFTVRSITSEVGDLINSGTHINIGQVFASNQKFGPLKLDFKLNGISANGINQLQSIQDEVAQMRVKGLPEEQINAMMTGQIMGVIPNLIKQADIKIDPFSISSELGKLEAKMDFALQGVDADTPADPMFLLGAVNMELNVSIDGPLLRQFISWQLKNDTQAGRYQGSEESVELESSIPLRQKVTENIQGMVDENWLKKNAGVYISKISMHQGELLINDKPVDPMQQIMSSMGGPAN</sequence>